<reference evidence="3" key="2">
    <citation type="submission" date="2023-10" db="EMBL/GenBank/DDBJ databases">
        <authorList>
            <person name="Van Westerhoven A."/>
        </authorList>
    </citation>
    <scope>NUCLEOTIDE SEQUENCE</scope>
    <source>
        <strain evidence="3">P124</strain>
    </source>
</reference>
<dbReference type="EMBL" id="JAXOVC010000003">
    <property type="protein sequence ID" value="KAK4503327.1"/>
    <property type="molecule type" value="Genomic_DNA"/>
</dbReference>
<comment type="caution">
    <text evidence="3">The sequence shown here is derived from an EMBL/GenBank/DDBJ whole genome shotgun (WGS) entry which is preliminary data.</text>
</comment>
<name>A0ABR0ENZ7_ZASCE</name>
<reference evidence="3 4" key="1">
    <citation type="journal article" date="2023" name="G3 (Bethesda)">
        <title>A chromosome-level genome assembly of Zasmidium syzygii isolated from banana leaves.</title>
        <authorList>
            <person name="van Westerhoven A.C."/>
            <person name="Mehrabi R."/>
            <person name="Talebi R."/>
            <person name="Steentjes M.B.F."/>
            <person name="Corcolon B."/>
            <person name="Chong P.A."/>
            <person name="Kema G.H.J."/>
            <person name="Seidl M.F."/>
        </authorList>
    </citation>
    <scope>NUCLEOTIDE SEQUENCE [LARGE SCALE GENOMIC DNA]</scope>
    <source>
        <strain evidence="3 4">P124</strain>
    </source>
</reference>
<gene>
    <name evidence="3" type="ORF">PRZ48_004242</name>
    <name evidence="2" type="ORF">PRZ48_014349</name>
</gene>
<evidence type="ECO:0000256" key="1">
    <source>
        <dbReference type="SAM" id="MobiDB-lite"/>
    </source>
</evidence>
<keyword evidence="4" id="KW-1185">Reference proteome</keyword>
<proteinExistence type="predicted"/>
<sequence length="121" mass="13421">MSNKDPHPSSAAATSTADDASSTAPMLRKDDHPSKQASLDQKSLFEKLSAHVKHDVSKEKRQSVSGSGPFIFQFDPAQGKEVLVRNPHWPYEDSSERERDVEGKWAFGSFAYGTDARAERQ</sequence>
<accession>A0ABR0ENZ7</accession>
<protein>
    <submittedName>
        <fullName evidence="3">Uncharacterized protein</fullName>
    </submittedName>
</protein>
<dbReference type="Proteomes" id="UP001305779">
    <property type="component" value="Unassembled WGS sequence"/>
</dbReference>
<dbReference type="EMBL" id="JAXOVC010000013">
    <property type="protein sequence ID" value="KAK4494993.1"/>
    <property type="molecule type" value="Genomic_DNA"/>
</dbReference>
<feature type="compositionally biased region" description="Low complexity" evidence="1">
    <location>
        <begin position="9"/>
        <end position="24"/>
    </location>
</feature>
<evidence type="ECO:0000313" key="2">
    <source>
        <dbReference type="EMBL" id="KAK4494993.1"/>
    </source>
</evidence>
<organism evidence="3 4">
    <name type="scientific">Zasmidium cellare</name>
    <name type="common">Wine cellar mold</name>
    <name type="synonym">Racodium cellare</name>
    <dbReference type="NCBI Taxonomy" id="395010"/>
    <lineage>
        <taxon>Eukaryota</taxon>
        <taxon>Fungi</taxon>
        <taxon>Dikarya</taxon>
        <taxon>Ascomycota</taxon>
        <taxon>Pezizomycotina</taxon>
        <taxon>Dothideomycetes</taxon>
        <taxon>Dothideomycetidae</taxon>
        <taxon>Mycosphaerellales</taxon>
        <taxon>Mycosphaerellaceae</taxon>
        <taxon>Zasmidium</taxon>
    </lineage>
</organism>
<feature type="region of interest" description="Disordered" evidence="1">
    <location>
        <begin position="1"/>
        <end position="42"/>
    </location>
</feature>
<evidence type="ECO:0000313" key="4">
    <source>
        <dbReference type="Proteomes" id="UP001305779"/>
    </source>
</evidence>
<evidence type="ECO:0000313" key="3">
    <source>
        <dbReference type="EMBL" id="KAK4503327.1"/>
    </source>
</evidence>